<evidence type="ECO:0000313" key="3">
    <source>
        <dbReference type="Proteomes" id="UP000000271"/>
    </source>
</evidence>
<accession>D6Y000</accession>
<dbReference type="OrthoDB" id="9760715at2"/>
<keyword evidence="3" id="KW-1185">Reference proteome</keyword>
<dbReference type="AlphaFoldDB" id="D6Y000"/>
<dbReference type="EMBL" id="CP001791">
    <property type="protein sequence ID" value="ADI00502.1"/>
    <property type="molecule type" value="Genomic_DNA"/>
</dbReference>
<dbReference type="InterPro" id="IPR027417">
    <property type="entry name" value="P-loop_NTPase"/>
</dbReference>
<dbReference type="HOGENOM" id="CLU_029251_0_0_9"/>
<proteinExistence type="predicted"/>
<dbReference type="eggNOG" id="COG0553">
    <property type="taxonomic scope" value="Bacteria"/>
</dbReference>
<evidence type="ECO:0000259" key="1">
    <source>
        <dbReference type="PROSITE" id="PS51192"/>
    </source>
</evidence>
<dbReference type="KEGG" id="bse:Bsel_3020"/>
<evidence type="ECO:0000313" key="2">
    <source>
        <dbReference type="EMBL" id="ADI00502.1"/>
    </source>
</evidence>
<dbReference type="InterPro" id="IPR038718">
    <property type="entry name" value="SNF2-like_sf"/>
</dbReference>
<dbReference type="PROSITE" id="PS51192">
    <property type="entry name" value="HELICASE_ATP_BIND_1"/>
    <property type="match status" value="1"/>
</dbReference>
<dbReference type="GO" id="GO:0005524">
    <property type="term" value="F:ATP binding"/>
    <property type="evidence" value="ECO:0007669"/>
    <property type="project" value="InterPro"/>
</dbReference>
<name>D6Y000_BACIE</name>
<sequence>MNYTPYHYQEMAKTWMMERAYAGLFLDMGMGKTVITLTAIDDLLYDYFDVSRVLIIAPLRVARVTWTEEVEKWSHLNDLKVTKILGSLKERKAALDDVGQVAVINRENVTWLVDYLGKDWLFDMVVIDELSSFKSSKAKRFRSLKKVRPFIKRLVGLTGTPSPNSLLDLWPQIYLLDQGERLGRTFSGFRERYFLPDKRNQQTIFSWKLKEGSEHQIYELLEDLCISMKASDYLDVPERIDNTVPVELPPKAKRAYTQLEKEWLLAFEDADVLAGSAAVVANKLLQLANGAIYDETGDVQEVHDEKLEALKELIESANGKPVLVYYNYQHDRDRILKHLKAFKPRVLKTDQDIRDWNKGNVPVLLAHPASAGHGLNLQAGGHVMVWFGLNWSLELYQQANARLHRQGQTETVVVHHLITKGTMDERVMAALKQKDTSQEALIAAVKAKRHTLKEVNTNEN</sequence>
<dbReference type="STRING" id="439292.Bsel_3020"/>
<dbReference type="Pfam" id="PF00176">
    <property type="entry name" value="SNF2-rel_dom"/>
    <property type="match status" value="1"/>
</dbReference>
<dbReference type="SUPFAM" id="SSF52540">
    <property type="entry name" value="P-loop containing nucleoside triphosphate hydrolases"/>
    <property type="match status" value="2"/>
</dbReference>
<dbReference type="PANTHER" id="PTHR10799">
    <property type="entry name" value="SNF2/RAD54 HELICASE FAMILY"/>
    <property type="match status" value="1"/>
</dbReference>
<gene>
    <name evidence="2" type="ordered locus">Bsel_3020</name>
</gene>
<dbReference type="Proteomes" id="UP000000271">
    <property type="component" value="Chromosome"/>
</dbReference>
<dbReference type="SMART" id="SM00487">
    <property type="entry name" value="DEXDc"/>
    <property type="match status" value="1"/>
</dbReference>
<dbReference type="Gene3D" id="3.40.50.10810">
    <property type="entry name" value="Tandem AAA-ATPase domain"/>
    <property type="match status" value="1"/>
</dbReference>
<dbReference type="Pfam" id="PF00271">
    <property type="entry name" value="Helicase_C"/>
    <property type="match status" value="1"/>
</dbReference>
<dbReference type="InterPro" id="IPR001650">
    <property type="entry name" value="Helicase_C-like"/>
</dbReference>
<dbReference type="InterPro" id="IPR014001">
    <property type="entry name" value="Helicase_ATP-bd"/>
</dbReference>
<protein>
    <submittedName>
        <fullName evidence="2">SNF2-related protein</fullName>
    </submittedName>
</protein>
<dbReference type="RefSeq" id="WP_013173907.1">
    <property type="nucleotide sequence ID" value="NC_014219.1"/>
</dbReference>
<feature type="domain" description="Helicase ATP-binding" evidence="1">
    <location>
        <begin position="24"/>
        <end position="179"/>
    </location>
</feature>
<reference evidence="2" key="1">
    <citation type="submission" date="2009-10" db="EMBL/GenBank/DDBJ databases">
        <title>Complete sequence of Bacillus selenitireducens MLS10.</title>
        <authorList>
            <consortium name="US DOE Joint Genome Institute"/>
            <person name="Lucas S."/>
            <person name="Copeland A."/>
            <person name="Lapidus A."/>
            <person name="Glavina del Rio T."/>
            <person name="Dalin E."/>
            <person name="Tice H."/>
            <person name="Bruce D."/>
            <person name="Goodwin L."/>
            <person name="Pitluck S."/>
            <person name="Sims D."/>
            <person name="Brettin T."/>
            <person name="Detter J.C."/>
            <person name="Han C."/>
            <person name="Larimer F."/>
            <person name="Land M."/>
            <person name="Hauser L."/>
            <person name="Kyrpides N."/>
            <person name="Ovchinnikova G."/>
            <person name="Stolz J."/>
        </authorList>
    </citation>
    <scope>NUCLEOTIDE SEQUENCE [LARGE SCALE GENOMIC DNA]</scope>
    <source>
        <strain evidence="2">MLS10</strain>
    </source>
</reference>
<organism evidence="2 3">
    <name type="scientific">Bacillus selenitireducens (strain ATCC 700615 / DSM 15326 / MLS10)</name>
    <dbReference type="NCBI Taxonomy" id="439292"/>
    <lineage>
        <taxon>Bacteria</taxon>
        <taxon>Bacillati</taxon>
        <taxon>Bacillota</taxon>
        <taxon>Bacilli</taxon>
        <taxon>Bacillales</taxon>
        <taxon>Bacillaceae</taxon>
        <taxon>Salisediminibacterium</taxon>
    </lineage>
</organism>
<dbReference type="Gene3D" id="3.40.50.300">
    <property type="entry name" value="P-loop containing nucleotide triphosphate hydrolases"/>
    <property type="match status" value="1"/>
</dbReference>
<dbReference type="InterPro" id="IPR000330">
    <property type="entry name" value="SNF2_N"/>
</dbReference>